<feature type="transmembrane region" description="Helical" evidence="7">
    <location>
        <begin position="408"/>
        <end position="436"/>
    </location>
</feature>
<evidence type="ECO:0000256" key="6">
    <source>
        <dbReference type="ARBA" id="ARBA00023136"/>
    </source>
</evidence>
<feature type="transmembrane region" description="Helical" evidence="7">
    <location>
        <begin position="240"/>
        <end position="259"/>
    </location>
</feature>
<comment type="caution">
    <text evidence="9">The sequence shown here is derived from an EMBL/GenBank/DDBJ whole genome shotgun (WGS) entry which is preliminary data.</text>
</comment>
<dbReference type="InterPro" id="IPR036259">
    <property type="entry name" value="MFS_trans_sf"/>
</dbReference>
<dbReference type="NCBIfam" id="TIGR00711">
    <property type="entry name" value="efflux_EmrB"/>
    <property type="match status" value="1"/>
</dbReference>
<evidence type="ECO:0000313" key="9">
    <source>
        <dbReference type="EMBL" id="OWY27640.1"/>
    </source>
</evidence>
<dbReference type="InterPro" id="IPR020846">
    <property type="entry name" value="MFS_dom"/>
</dbReference>
<feature type="domain" description="Major facilitator superfamily (MFS) profile" evidence="8">
    <location>
        <begin position="21"/>
        <end position="480"/>
    </location>
</feature>
<evidence type="ECO:0000313" key="10">
    <source>
        <dbReference type="Proteomes" id="UP000197596"/>
    </source>
</evidence>
<feature type="transmembrane region" description="Helical" evidence="7">
    <location>
        <begin position="344"/>
        <end position="364"/>
    </location>
</feature>
<dbReference type="Pfam" id="PF07690">
    <property type="entry name" value="MFS_1"/>
    <property type="match status" value="1"/>
</dbReference>
<dbReference type="Proteomes" id="UP000197596">
    <property type="component" value="Unassembled WGS sequence"/>
</dbReference>
<dbReference type="PRINTS" id="PR01036">
    <property type="entry name" value="TCRTETB"/>
</dbReference>
<dbReference type="CDD" id="cd17321">
    <property type="entry name" value="MFS_MMR_MDR_like"/>
    <property type="match status" value="1"/>
</dbReference>
<dbReference type="AlphaFoldDB" id="A0A246WMS7"/>
<dbReference type="InterPro" id="IPR011701">
    <property type="entry name" value="MFS"/>
</dbReference>
<evidence type="ECO:0000256" key="1">
    <source>
        <dbReference type="ARBA" id="ARBA00004651"/>
    </source>
</evidence>
<feature type="transmembrane region" description="Helical" evidence="7">
    <location>
        <begin position="280"/>
        <end position="305"/>
    </location>
</feature>
<protein>
    <submittedName>
        <fullName evidence="9">MFS transporter</fullName>
    </submittedName>
</protein>
<feature type="transmembrane region" description="Helical" evidence="7">
    <location>
        <begin position="145"/>
        <end position="169"/>
    </location>
</feature>
<dbReference type="PANTHER" id="PTHR42718">
    <property type="entry name" value="MAJOR FACILITATOR SUPERFAMILY MULTIDRUG TRANSPORTER MFSC"/>
    <property type="match status" value="1"/>
</dbReference>
<organism evidence="9 10">
    <name type="scientific">Herbaspirillum robiniae</name>
    <dbReference type="NCBI Taxonomy" id="2014887"/>
    <lineage>
        <taxon>Bacteria</taxon>
        <taxon>Pseudomonadati</taxon>
        <taxon>Pseudomonadota</taxon>
        <taxon>Betaproteobacteria</taxon>
        <taxon>Burkholderiales</taxon>
        <taxon>Oxalobacteraceae</taxon>
        <taxon>Herbaspirillum</taxon>
    </lineage>
</organism>
<keyword evidence="3" id="KW-1003">Cell membrane</keyword>
<dbReference type="InterPro" id="IPR004638">
    <property type="entry name" value="EmrB-like"/>
</dbReference>
<name>A0A246WMS7_9BURK</name>
<keyword evidence="6 7" id="KW-0472">Membrane</keyword>
<feature type="transmembrane region" description="Helical" evidence="7">
    <location>
        <begin position="175"/>
        <end position="192"/>
    </location>
</feature>
<reference evidence="9 10" key="1">
    <citation type="submission" date="2017-06" db="EMBL/GenBank/DDBJ databases">
        <title>Herbaspirillum phytohormonus sp. nov., isolated from the root nodule of Robinia pseudoacacia in lead-zinc mine.</title>
        <authorList>
            <person name="Fan M."/>
            <person name="Lin Y."/>
        </authorList>
    </citation>
    <scope>NUCLEOTIDE SEQUENCE [LARGE SCALE GENOMIC DNA]</scope>
    <source>
        <strain evidence="9 10">HZ10</strain>
    </source>
</reference>
<gene>
    <name evidence="9" type="ORF">CEJ42_18970</name>
</gene>
<accession>A0A246WMS7</accession>
<proteinExistence type="predicted"/>
<dbReference type="PANTHER" id="PTHR42718:SF46">
    <property type="entry name" value="BLR6921 PROTEIN"/>
    <property type="match status" value="1"/>
</dbReference>
<feature type="transmembrane region" description="Helical" evidence="7">
    <location>
        <begin position="20"/>
        <end position="42"/>
    </location>
</feature>
<dbReference type="Gene3D" id="1.20.1720.10">
    <property type="entry name" value="Multidrug resistance protein D"/>
    <property type="match status" value="1"/>
</dbReference>
<keyword evidence="5 7" id="KW-1133">Transmembrane helix</keyword>
<feature type="transmembrane region" description="Helical" evidence="7">
    <location>
        <begin position="204"/>
        <end position="225"/>
    </location>
</feature>
<keyword evidence="2" id="KW-0813">Transport</keyword>
<dbReference type="RefSeq" id="WP_088752141.1">
    <property type="nucleotide sequence ID" value="NZ_NJGU01000010.1"/>
</dbReference>
<feature type="transmembrane region" description="Helical" evidence="7">
    <location>
        <begin position="54"/>
        <end position="75"/>
    </location>
</feature>
<evidence type="ECO:0000259" key="8">
    <source>
        <dbReference type="PROSITE" id="PS50850"/>
    </source>
</evidence>
<comment type="subcellular location">
    <subcellularLocation>
        <location evidence="1">Cell membrane</location>
        <topology evidence="1">Multi-pass membrane protein</topology>
    </subcellularLocation>
</comment>
<evidence type="ECO:0000256" key="5">
    <source>
        <dbReference type="ARBA" id="ARBA00022989"/>
    </source>
</evidence>
<dbReference type="GO" id="GO:0022857">
    <property type="term" value="F:transmembrane transporter activity"/>
    <property type="evidence" value="ECO:0007669"/>
    <property type="project" value="InterPro"/>
</dbReference>
<sequence length="484" mass="50163">MELFSDQPGDEGLPGAERRLAMIAVMTATTMAVFDGTIVNVALPQITRALDAPVGTAIWVANGYLLATAMTLATFASLSGRIGFRTLFSAGLAVFTLASLGCALAPSMNLLIFMRVLQGFGGAAMLSIAPAIHRTIFPNRLLGRILGMNAVLIATSTAVGPALGGTLLAALSWEWLFAINVPLGLVAIYLSLRAIPGKRSATRAPFDVAGALLSAVSMGAMIMAADACAQLAHHGQEGEAALTAGAYALVSVAAGIGFVKVQRRAREPLLPLDIFASARFSLAALTSLVSFVGQGIAFVALPFLFQNAYGYTAFESALLFTPWPIGIVLVAPHAGRLADRHSPALLSTAGLALFTVGLGLLALLPAQAQAWDICWRALVCGMGFGFFQSPNNREMLGNVSRERSGNASGVLAIMRTFGQCLGAAVLGIILSVYAAAALSHGEVHMSALEDAAAIRLALWVAVGATALASLVSFSRIRKARVVGA</sequence>
<dbReference type="Gene3D" id="1.20.1250.20">
    <property type="entry name" value="MFS general substrate transporter like domains"/>
    <property type="match status" value="1"/>
</dbReference>
<keyword evidence="4 7" id="KW-0812">Transmembrane</keyword>
<dbReference type="GO" id="GO:0005886">
    <property type="term" value="C:plasma membrane"/>
    <property type="evidence" value="ECO:0007669"/>
    <property type="project" value="UniProtKB-SubCell"/>
</dbReference>
<evidence type="ECO:0000256" key="2">
    <source>
        <dbReference type="ARBA" id="ARBA00022448"/>
    </source>
</evidence>
<dbReference type="SUPFAM" id="SSF103473">
    <property type="entry name" value="MFS general substrate transporter"/>
    <property type="match status" value="1"/>
</dbReference>
<feature type="transmembrane region" description="Helical" evidence="7">
    <location>
        <begin position="456"/>
        <end position="473"/>
    </location>
</feature>
<dbReference type="PROSITE" id="PS50850">
    <property type="entry name" value="MFS"/>
    <property type="match status" value="1"/>
</dbReference>
<evidence type="ECO:0000256" key="4">
    <source>
        <dbReference type="ARBA" id="ARBA00022692"/>
    </source>
</evidence>
<evidence type="ECO:0000256" key="3">
    <source>
        <dbReference type="ARBA" id="ARBA00022475"/>
    </source>
</evidence>
<dbReference type="EMBL" id="NJGU01000010">
    <property type="protein sequence ID" value="OWY27640.1"/>
    <property type="molecule type" value="Genomic_DNA"/>
</dbReference>
<feature type="transmembrane region" description="Helical" evidence="7">
    <location>
        <begin position="87"/>
        <end position="106"/>
    </location>
</feature>
<evidence type="ECO:0000256" key="7">
    <source>
        <dbReference type="SAM" id="Phobius"/>
    </source>
</evidence>